<dbReference type="Pfam" id="PF05013">
    <property type="entry name" value="FGase"/>
    <property type="match status" value="1"/>
</dbReference>
<sequence>MKHHGHPYPGDDPASDPVLAALYADPVRLIRPKEQRLPLIFASPHSGRLYPPSFVGRSRLSPNLLRRSEDAFVDELYEAVPSLGAPLLSARFPRAFVDANRGPGEIDADMFDAPLPFEVDPPGPRVSAGLGVIPRVVREGADIYRARLAAEEAGERLKGLYRPYHAGLARLVEETWNRFGCAVVIDCHSMPSLPAAPSIVFGDCFGSSLSPSLMRHTEEAFGQQGFATARNAPYAGGYTTHLYGKRQVGIHALQIEINRGLYLDEERVEKTVSFAGIKGRLTAALRQMVQFDWSRLLPAHPLAAE</sequence>
<comment type="caution">
    <text evidence="1">The sequence shown here is derived from an EMBL/GenBank/DDBJ whole genome shotgun (WGS) entry which is preliminary data.</text>
</comment>
<dbReference type="InterPro" id="IPR007709">
    <property type="entry name" value="N-FG_amidohydro"/>
</dbReference>
<gene>
    <name evidence="1" type="ORF">FHS83_001886</name>
</gene>
<proteinExistence type="predicted"/>
<dbReference type="Gene3D" id="3.40.630.40">
    <property type="entry name" value="Zn-dependent exopeptidases"/>
    <property type="match status" value="1"/>
</dbReference>
<dbReference type="EC" id="3.5.1.68" evidence="1"/>
<protein>
    <submittedName>
        <fullName evidence="1">N-formylglutamate deformylase</fullName>
        <ecNumber evidence="1">3.5.1.68</ecNumber>
    </submittedName>
</protein>
<dbReference type="SUPFAM" id="SSF53187">
    <property type="entry name" value="Zn-dependent exopeptidases"/>
    <property type="match status" value="1"/>
</dbReference>
<keyword evidence="1" id="KW-0378">Hydrolase</keyword>
<dbReference type="Proteomes" id="UP000570514">
    <property type="component" value="Unassembled WGS sequence"/>
</dbReference>
<dbReference type="EMBL" id="JAASRM010000001">
    <property type="protein sequence ID" value="NIK88568.1"/>
    <property type="molecule type" value="Genomic_DNA"/>
</dbReference>
<evidence type="ECO:0000313" key="2">
    <source>
        <dbReference type="Proteomes" id="UP000570514"/>
    </source>
</evidence>
<accession>A0A846MY79</accession>
<organism evidence="1 2">
    <name type="scientific">Rhizomicrobium palustre</name>
    <dbReference type="NCBI Taxonomy" id="189966"/>
    <lineage>
        <taxon>Bacteria</taxon>
        <taxon>Pseudomonadati</taxon>
        <taxon>Pseudomonadota</taxon>
        <taxon>Alphaproteobacteria</taxon>
        <taxon>Micropepsales</taxon>
        <taxon>Micropepsaceae</taxon>
        <taxon>Rhizomicrobium</taxon>
    </lineage>
</organism>
<name>A0A846MY79_9PROT</name>
<reference evidence="1 2" key="1">
    <citation type="submission" date="2020-03" db="EMBL/GenBank/DDBJ databases">
        <title>Genomic Encyclopedia of Type Strains, Phase IV (KMG-IV): sequencing the most valuable type-strain genomes for metagenomic binning, comparative biology and taxonomic classification.</title>
        <authorList>
            <person name="Goeker M."/>
        </authorList>
    </citation>
    <scope>NUCLEOTIDE SEQUENCE [LARGE SCALE GENOMIC DNA]</scope>
    <source>
        <strain evidence="1 2">DSM 19867</strain>
    </source>
</reference>
<dbReference type="AlphaFoldDB" id="A0A846MY79"/>
<evidence type="ECO:0000313" key="1">
    <source>
        <dbReference type="EMBL" id="NIK88568.1"/>
    </source>
</evidence>
<keyword evidence="2" id="KW-1185">Reference proteome</keyword>
<dbReference type="GO" id="GO:0050129">
    <property type="term" value="F:N-formylglutamate deformylase activity"/>
    <property type="evidence" value="ECO:0007669"/>
    <property type="project" value="UniProtKB-EC"/>
</dbReference>